<evidence type="ECO:0008006" key="4">
    <source>
        <dbReference type="Google" id="ProtNLM"/>
    </source>
</evidence>
<keyword evidence="1" id="KW-0472">Membrane</keyword>
<dbReference type="RefSeq" id="WP_155304511.1">
    <property type="nucleotide sequence ID" value="NZ_AP021875.1"/>
</dbReference>
<keyword evidence="1" id="KW-0812">Transmembrane</keyword>
<proteinExistence type="predicted"/>
<protein>
    <recommendedName>
        <fullName evidence="4">DUF106 domain-containing protein</fullName>
    </recommendedName>
</protein>
<dbReference type="OrthoDB" id="1806539at2"/>
<feature type="transmembrane region" description="Helical" evidence="1">
    <location>
        <begin position="27"/>
        <end position="53"/>
    </location>
</feature>
<keyword evidence="3" id="KW-1185">Reference proteome</keyword>
<evidence type="ECO:0000313" key="2">
    <source>
        <dbReference type="EMBL" id="BBO75608.1"/>
    </source>
</evidence>
<sequence>MEQWLEALFKTADPQITRLFLLTRDPVINFFIGSFLLAFGCVVVGEITLLLAIRWNRNHIEGLKKEIRNKEKLSIQAYEMGDRDSYRALNKDANDAWGRHFFTMTAYSAGVLWPVPFALGWFQIHYGQVRFLLAFPFSLIFGETVGFAFSFIPVYILCRILFRYLHPWLPYFKEIHGGLEASRS</sequence>
<dbReference type="EMBL" id="AP021875">
    <property type="protein sequence ID" value="BBO75608.1"/>
    <property type="molecule type" value="Genomic_DNA"/>
</dbReference>
<keyword evidence="1" id="KW-1133">Transmembrane helix</keyword>
<dbReference type="AlphaFoldDB" id="A0A5K7Z3P9"/>
<evidence type="ECO:0000313" key="3">
    <source>
        <dbReference type="Proteomes" id="UP000427769"/>
    </source>
</evidence>
<dbReference type="KEGG" id="dwd:DSCW_30250"/>
<evidence type="ECO:0000256" key="1">
    <source>
        <dbReference type="SAM" id="Phobius"/>
    </source>
</evidence>
<reference evidence="2 3" key="1">
    <citation type="submission" date="2019-11" db="EMBL/GenBank/DDBJ databases">
        <title>Comparative genomics of hydrocarbon-degrading Desulfosarcina strains.</title>
        <authorList>
            <person name="Watanabe M."/>
            <person name="Kojima H."/>
            <person name="Fukui M."/>
        </authorList>
    </citation>
    <scope>NUCLEOTIDE SEQUENCE [LARGE SCALE GENOMIC DNA]</scope>
    <source>
        <strain evidence="2 3">PP31</strain>
    </source>
</reference>
<organism evidence="2 3">
    <name type="scientific">Desulfosarcina widdelii</name>
    <dbReference type="NCBI Taxonomy" id="947919"/>
    <lineage>
        <taxon>Bacteria</taxon>
        <taxon>Pseudomonadati</taxon>
        <taxon>Thermodesulfobacteriota</taxon>
        <taxon>Desulfobacteria</taxon>
        <taxon>Desulfobacterales</taxon>
        <taxon>Desulfosarcinaceae</taxon>
        <taxon>Desulfosarcina</taxon>
    </lineage>
</organism>
<dbReference type="Proteomes" id="UP000427769">
    <property type="component" value="Chromosome"/>
</dbReference>
<gene>
    <name evidence="2" type="ORF">DSCW_30250</name>
</gene>
<feature type="transmembrane region" description="Helical" evidence="1">
    <location>
        <begin position="101"/>
        <end position="122"/>
    </location>
</feature>
<name>A0A5K7Z3P9_9BACT</name>
<accession>A0A5K7Z3P9</accession>
<feature type="transmembrane region" description="Helical" evidence="1">
    <location>
        <begin position="134"/>
        <end position="158"/>
    </location>
</feature>